<feature type="compositionally biased region" description="Polar residues" evidence="10">
    <location>
        <begin position="182"/>
        <end position="199"/>
    </location>
</feature>
<dbReference type="Pfam" id="PF06220">
    <property type="entry name" value="zf-U1"/>
    <property type="match status" value="1"/>
</dbReference>
<keyword evidence="4 9" id="KW-0862">Zinc</keyword>
<dbReference type="PIRSF" id="PIRSF037969">
    <property type="entry name" value="U1_snRNP-C"/>
    <property type="match status" value="1"/>
</dbReference>
<dbReference type="OMA" id="GCELFLA"/>
<proteinExistence type="inferred from homology"/>
<evidence type="ECO:0000256" key="1">
    <source>
        <dbReference type="ARBA" id="ARBA00004123"/>
    </source>
</evidence>
<dbReference type="GO" id="GO:0071004">
    <property type="term" value="C:U2-type prespliceosome"/>
    <property type="evidence" value="ECO:0007669"/>
    <property type="project" value="UniProtKB-UniRule"/>
</dbReference>
<keyword evidence="6 9" id="KW-0539">Nucleus</keyword>
<dbReference type="GO" id="GO:0003729">
    <property type="term" value="F:mRNA binding"/>
    <property type="evidence" value="ECO:0007669"/>
    <property type="project" value="UniProtKB-UniRule"/>
</dbReference>
<feature type="domain" description="Matrin-type" evidence="11">
    <location>
        <begin position="4"/>
        <end position="36"/>
    </location>
</feature>
<evidence type="ECO:0000256" key="7">
    <source>
        <dbReference type="ARBA" id="ARBA00023274"/>
    </source>
</evidence>
<gene>
    <name evidence="12" type="ORF">MANES_01G213100</name>
</gene>
<dbReference type="GO" id="GO:0005685">
    <property type="term" value="C:U1 snRNP"/>
    <property type="evidence" value="ECO:0000318"/>
    <property type="project" value="GO_Central"/>
</dbReference>
<dbReference type="SMART" id="SM00451">
    <property type="entry name" value="ZnF_U1"/>
    <property type="match status" value="1"/>
</dbReference>
<keyword evidence="2 9" id="KW-0479">Metal-binding</keyword>
<dbReference type="GO" id="GO:0000395">
    <property type="term" value="P:mRNA 5'-splice site recognition"/>
    <property type="evidence" value="ECO:0000318"/>
    <property type="project" value="GO_Central"/>
</dbReference>
<dbReference type="FunFam" id="3.30.160.60:FF:000059">
    <property type="entry name" value="U1 small nuclear ribonucleoprotein C"/>
    <property type="match status" value="1"/>
</dbReference>
<dbReference type="GO" id="GO:0000243">
    <property type="term" value="C:commitment complex"/>
    <property type="evidence" value="ECO:0007669"/>
    <property type="project" value="UniProtKB-UniRule"/>
</dbReference>
<evidence type="ECO:0000256" key="6">
    <source>
        <dbReference type="ARBA" id="ARBA00023242"/>
    </source>
</evidence>
<evidence type="ECO:0000256" key="9">
    <source>
        <dbReference type="HAMAP-Rule" id="MF_03153"/>
    </source>
</evidence>
<dbReference type="EMBL" id="CM004387">
    <property type="protein sequence ID" value="OAY61744.1"/>
    <property type="molecule type" value="Genomic_DNA"/>
</dbReference>
<evidence type="ECO:0000256" key="2">
    <source>
        <dbReference type="ARBA" id="ARBA00022723"/>
    </source>
</evidence>
<dbReference type="Gramene" id="Manes.01G213100.3.v8.1">
    <property type="protein sequence ID" value="Manes.01G213100.3.v8.1.CDS"/>
    <property type="gene ID" value="Manes.01G213100.v8.1"/>
</dbReference>
<dbReference type="PANTHER" id="PTHR31148">
    <property type="entry name" value="U1 SMALL NUCLEAR RIBONUCLEOPROTEIN C"/>
    <property type="match status" value="1"/>
</dbReference>
<dbReference type="HAMAP" id="MF_03153">
    <property type="entry name" value="U1_C"/>
    <property type="match status" value="1"/>
</dbReference>
<comment type="function">
    <text evidence="9">Component of the spliceosomal U1 snRNP, which is essential for recognition of the pre-mRNA 5' splice-site and the subsequent assembly of the spliceosome. U1-C is directly involved in initial 5' splice-site recognition for both constitutive and regulated alternative splicing. The interaction with the 5' splice-site seems to precede base-pairing between the pre-mRNA and the U1 snRNA. Stimulates commitment or early (E) complex formation by stabilizing the base pairing of the 5' end of the U1 snRNA and the 5' splice-site region.</text>
</comment>
<keyword evidence="3 9" id="KW-0863">Zinc-finger</keyword>
<keyword evidence="13" id="KW-1185">Reference proteome</keyword>
<evidence type="ECO:0000313" key="13">
    <source>
        <dbReference type="Proteomes" id="UP000091857"/>
    </source>
</evidence>
<dbReference type="OrthoDB" id="76567at2759"/>
<sequence length="209" mass="22252">MPRYYCDYCDTYLTHDSPSVRKQHNAGYKHKANVRSYYQQFEEQQTQSLIDQRIKEHLGQTAAFQQVGAAYNQHLLVQRPRLPVLPTPVMPVSGNPQLPVNAPLIPGIRPPVLPRPIPGAPGYLSAPGMPQMLAPPGAPPLPGHANGMQRPPMVIPPTTVPGSTPASTASGAAPSMVPPATYQANPAAATSGSFDSFNSAPAVAPEANH</sequence>
<comment type="subcellular location">
    <subcellularLocation>
        <location evidence="1 9">Nucleus</location>
    </subcellularLocation>
</comment>
<evidence type="ECO:0000256" key="5">
    <source>
        <dbReference type="ARBA" id="ARBA00022884"/>
    </source>
</evidence>
<dbReference type="GO" id="GO:0008270">
    <property type="term" value="F:zinc ion binding"/>
    <property type="evidence" value="ECO:0007669"/>
    <property type="project" value="UniProtKB-UniRule"/>
</dbReference>
<dbReference type="Proteomes" id="UP000091857">
    <property type="component" value="Chromosome 1"/>
</dbReference>
<dbReference type="STRING" id="3983.A0A251M3W7"/>
<dbReference type="AlphaFoldDB" id="A0A251M3W7"/>
<dbReference type="InterPro" id="IPR000690">
    <property type="entry name" value="Matrin/U1-C_Znf_C2H2"/>
</dbReference>
<accession>A0A251M3W7</accession>
<dbReference type="InterPro" id="IPR003604">
    <property type="entry name" value="Matrin/U1-like-C_Znf_C2H2"/>
</dbReference>
<organism evidence="12 13">
    <name type="scientific">Manihot esculenta</name>
    <name type="common">Cassava</name>
    <name type="synonym">Jatropha manihot</name>
    <dbReference type="NCBI Taxonomy" id="3983"/>
    <lineage>
        <taxon>Eukaryota</taxon>
        <taxon>Viridiplantae</taxon>
        <taxon>Streptophyta</taxon>
        <taxon>Embryophyta</taxon>
        <taxon>Tracheophyta</taxon>
        <taxon>Spermatophyta</taxon>
        <taxon>Magnoliopsida</taxon>
        <taxon>eudicotyledons</taxon>
        <taxon>Gunneridae</taxon>
        <taxon>Pentapetalae</taxon>
        <taxon>rosids</taxon>
        <taxon>fabids</taxon>
        <taxon>Malpighiales</taxon>
        <taxon>Euphorbiaceae</taxon>
        <taxon>Crotonoideae</taxon>
        <taxon>Manihoteae</taxon>
        <taxon>Manihot</taxon>
    </lineage>
</organism>
<dbReference type="Gene3D" id="3.30.160.60">
    <property type="entry name" value="Classic Zinc Finger"/>
    <property type="match status" value="1"/>
</dbReference>
<evidence type="ECO:0000256" key="10">
    <source>
        <dbReference type="SAM" id="MobiDB-lite"/>
    </source>
</evidence>
<keyword evidence="7 9" id="KW-0687">Ribonucleoprotein</keyword>
<dbReference type="GO" id="GO:0030619">
    <property type="term" value="F:U1 snRNA binding"/>
    <property type="evidence" value="ECO:0007669"/>
    <property type="project" value="UniProtKB-UniRule"/>
</dbReference>
<feature type="region of interest" description="Disordered" evidence="10">
    <location>
        <begin position="157"/>
        <end position="209"/>
    </location>
</feature>
<dbReference type="SUPFAM" id="SSF57667">
    <property type="entry name" value="beta-beta-alpha zinc fingers"/>
    <property type="match status" value="1"/>
</dbReference>
<dbReference type="PANTHER" id="PTHR31148:SF1">
    <property type="entry name" value="U1 SMALL NUCLEAR RIBONUCLEOPROTEIN C"/>
    <property type="match status" value="1"/>
</dbReference>
<protein>
    <recommendedName>
        <fullName evidence="9">U1 small nuclear ribonucleoprotein C</fullName>
        <shortName evidence="9">U1 snRNP C</shortName>
        <shortName evidence="9">U1-C</shortName>
        <shortName evidence="9">U1C</shortName>
    </recommendedName>
</protein>
<evidence type="ECO:0000256" key="3">
    <source>
        <dbReference type="ARBA" id="ARBA00022771"/>
    </source>
</evidence>
<comment type="subunit">
    <text evidence="8">Component of the U1 snRNP. The U1 snRNP is composed of the U1 snRNA and the 7 core Sm proteins SNRPB, SNRPD1, SNRPD2, SNRPD3, SNRPE, SNRPF and SNRPG that assemble in a heptameric protein ring on the Sm site of the small nuclear RNA to form the core snRNP, and at least 3 U1 snRNP-specific proteins SNRNP70/U1-70K, SNRPA/U1-A and SNRPC/U1-C. SNRPC/U1-C interacts with U1 snRNA and the 5' splice-site region of the pre-mRNA. Interacts (via N-terminus) with TIA1 (via C-terminus); thereby promoting spliceosomal U1 snRNP recruitment to 5' splice sites.</text>
</comment>
<name>A0A251M3W7_MANES</name>
<evidence type="ECO:0000259" key="11">
    <source>
        <dbReference type="PROSITE" id="PS50171"/>
    </source>
</evidence>
<dbReference type="EMBL" id="CM004387">
    <property type="protein sequence ID" value="OAY61745.1"/>
    <property type="molecule type" value="Genomic_DNA"/>
</dbReference>
<dbReference type="InterPro" id="IPR036236">
    <property type="entry name" value="Znf_C2H2_sf"/>
</dbReference>
<dbReference type="InterPro" id="IPR017340">
    <property type="entry name" value="U1_snRNP-C"/>
</dbReference>
<dbReference type="Gramene" id="Manes.01G213100.1.v8.1">
    <property type="protein sequence ID" value="Manes.01G213100.1.v8.1.CDS"/>
    <property type="gene ID" value="Manes.01G213100.v8.1"/>
</dbReference>
<comment type="similarity">
    <text evidence="9">Belongs to the U1 small nuclear ribonucleoprotein C family.</text>
</comment>
<dbReference type="InterPro" id="IPR013085">
    <property type="entry name" value="U1-CZ_Znf_C2H2"/>
</dbReference>
<evidence type="ECO:0000256" key="4">
    <source>
        <dbReference type="ARBA" id="ARBA00022833"/>
    </source>
</evidence>
<evidence type="ECO:0000256" key="8">
    <source>
        <dbReference type="ARBA" id="ARBA00046357"/>
    </source>
</evidence>
<evidence type="ECO:0000313" key="12">
    <source>
        <dbReference type="EMBL" id="OAY61744.1"/>
    </source>
</evidence>
<keyword evidence="5 9" id="KW-0694">RNA-binding</keyword>
<feature type="compositionally biased region" description="Low complexity" evidence="10">
    <location>
        <begin position="161"/>
        <end position="175"/>
    </location>
</feature>
<dbReference type="GO" id="GO:0030627">
    <property type="term" value="F:pre-mRNA 5'-splice site binding"/>
    <property type="evidence" value="ECO:0000318"/>
    <property type="project" value="GO_Central"/>
</dbReference>
<dbReference type="GO" id="GO:0000387">
    <property type="term" value="P:spliceosomal snRNP assembly"/>
    <property type="evidence" value="ECO:0007669"/>
    <property type="project" value="UniProtKB-UniRule"/>
</dbReference>
<comment type="subunit">
    <text evidence="9">U1 snRNP is composed of the 7 core Sm proteins B/B', D1, D2, D3, E, F and G that assemble in a heptameric protein ring on the Sm site of the small nuclear RNA to form the core snRNP, and at least 3 U1 snRNP-specific proteins U1-70K, U1-A and U1-C. U1-C interacts with U1 snRNA and the 5' splice-site region of the pre-mRNA.</text>
</comment>
<dbReference type="PROSITE" id="PS50171">
    <property type="entry name" value="ZF_MATRIN"/>
    <property type="match status" value="1"/>
</dbReference>
<reference evidence="12 13" key="1">
    <citation type="submission" date="2016-02" db="EMBL/GenBank/DDBJ databases">
        <title>WGS assembly of Manihot esculenta.</title>
        <authorList>
            <person name="Bredeson J.V."/>
            <person name="Prochnik S.E."/>
            <person name="Lyons J.B."/>
            <person name="Schmutz J."/>
            <person name="Grimwood J."/>
            <person name="Vrebalov J."/>
            <person name="Bart R.S."/>
            <person name="Amuge T."/>
            <person name="Ferguson M.E."/>
            <person name="Green R."/>
            <person name="Putnam N."/>
            <person name="Stites J."/>
            <person name="Rounsley S."/>
            <person name="Rokhsar D.S."/>
        </authorList>
    </citation>
    <scope>NUCLEOTIDE SEQUENCE [LARGE SCALE GENOMIC DNA]</scope>
    <source>
        <strain evidence="13">cv. AM560-2</strain>
        <tissue evidence="12">Leaf</tissue>
    </source>
</reference>